<dbReference type="RefSeq" id="WP_169018925.1">
    <property type="nucleotide sequence ID" value="NZ_JABBMT010000003.1"/>
</dbReference>
<organism evidence="2 3">
    <name type="scientific">Pseudoalteromonas arctica</name>
    <dbReference type="NCBI Taxonomy" id="394751"/>
    <lineage>
        <taxon>Bacteria</taxon>
        <taxon>Pseudomonadati</taxon>
        <taxon>Pseudomonadota</taxon>
        <taxon>Gammaproteobacteria</taxon>
        <taxon>Alteromonadales</taxon>
        <taxon>Pseudoalteromonadaceae</taxon>
        <taxon>Pseudoalteromonas</taxon>
    </lineage>
</organism>
<protein>
    <submittedName>
        <fullName evidence="2">Uncharacterized protein</fullName>
    </submittedName>
</protein>
<proteinExistence type="predicted"/>
<dbReference type="EMBL" id="JABBMT010000003">
    <property type="protein sequence ID" value="NMM39919.1"/>
    <property type="molecule type" value="Genomic_DNA"/>
</dbReference>
<keyword evidence="1" id="KW-0732">Signal</keyword>
<feature type="signal peptide" evidence="1">
    <location>
        <begin position="1"/>
        <end position="19"/>
    </location>
</feature>
<accession>A0A7Y0DQU2</accession>
<dbReference type="AlphaFoldDB" id="A0A7Y0DQU2"/>
<gene>
    <name evidence="2" type="ORF">HHO47_03450</name>
</gene>
<keyword evidence="3" id="KW-1185">Reference proteome</keyword>
<feature type="chain" id="PRO_5031083812" evidence="1">
    <location>
        <begin position="20"/>
        <end position="85"/>
    </location>
</feature>
<sequence length="85" mass="9324">MSLRVFIFINVLFYADAMAAVGKGHVSGKITNITSISSGLLVRINANKVPEHCTSGRVWMQIKQENTATTSLTLTAWTLKRDVTV</sequence>
<evidence type="ECO:0000313" key="3">
    <source>
        <dbReference type="Proteomes" id="UP000570493"/>
    </source>
</evidence>
<comment type="caution">
    <text evidence="2">The sequence shown here is derived from an EMBL/GenBank/DDBJ whole genome shotgun (WGS) entry which is preliminary data.</text>
</comment>
<reference evidence="2" key="1">
    <citation type="submission" date="2020-04" db="EMBL/GenBank/DDBJ databases">
        <title>Genome Sequencing for Pseudoaltermonas arctica.</title>
        <authorList>
            <person name="Elkins N.S."/>
        </authorList>
    </citation>
    <scope>NUCLEOTIDE SEQUENCE [LARGE SCALE GENOMIC DNA]</scope>
    <source>
        <strain evidence="2">NEC-BIFX-2020_0012</strain>
    </source>
</reference>
<name>A0A7Y0DQU2_9GAMM</name>
<dbReference type="Proteomes" id="UP000570493">
    <property type="component" value="Unassembled WGS sequence"/>
</dbReference>
<evidence type="ECO:0000256" key="1">
    <source>
        <dbReference type="SAM" id="SignalP"/>
    </source>
</evidence>
<evidence type="ECO:0000313" key="2">
    <source>
        <dbReference type="EMBL" id="NMM39919.1"/>
    </source>
</evidence>